<dbReference type="Proteomes" id="UP000749646">
    <property type="component" value="Unassembled WGS sequence"/>
</dbReference>
<feature type="compositionally biased region" description="Polar residues" evidence="1">
    <location>
        <begin position="138"/>
        <end position="163"/>
    </location>
</feature>
<reference evidence="2" key="1">
    <citation type="journal article" date="2020" name="Fungal Divers.">
        <title>Resolving the Mortierellaceae phylogeny through synthesis of multi-gene phylogenetics and phylogenomics.</title>
        <authorList>
            <person name="Vandepol N."/>
            <person name="Liber J."/>
            <person name="Desiro A."/>
            <person name="Na H."/>
            <person name="Kennedy M."/>
            <person name="Barry K."/>
            <person name="Grigoriev I.V."/>
            <person name="Miller A.N."/>
            <person name="O'Donnell K."/>
            <person name="Stajich J.E."/>
            <person name="Bonito G."/>
        </authorList>
    </citation>
    <scope>NUCLEOTIDE SEQUENCE</scope>
    <source>
        <strain evidence="2">MES-2147</strain>
    </source>
</reference>
<protein>
    <submittedName>
        <fullName evidence="2">Uncharacterized protein</fullName>
    </submittedName>
</protein>
<dbReference type="EMBL" id="JAAAHW010005908">
    <property type="protein sequence ID" value="KAF9965646.1"/>
    <property type="molecule type" value="Genomic_DNA"/>
</dbReference>
<gene>
    <name evidence="2" type="ORF">BGZ65_000692</name>
</gene>
<evidence type="ECO:0000256" key="1">
    <source>
        <dbReference type="SAM" id="MobiDB-lite"/>
    </source>
</evidence>
<dbReference type="AlphaFoldDB" id="A0A9P6JA12"/>
<evidence type="ECO:0000313" key="2">
    <source>
        <dbReference type="EMBL" id="KAF9965646.1"/>
    </source>
</evidence>
<feature type="non-terminal residue" evidence="2">
    <location>
        <position position="212"/>
    </location>
</feature>
<evidence type="ECO:0000313" key="3">
    <source>
        <dbReference type="Proteomes" id="UP000749646"/>
    </source>
</evidence>
<sequence>LGVVSGNDYVTKLSGLGLKSNLRIIKNIKVKSQTQLRKLGLQSGADGILYDYCTAVALEHVDKIPTALSSSASGPDDDTRQQAAKALFGYFQPAADVFLRGQESAESTRASSVALADEEILETMTQFATFLRRGPYKSFQQTSSEEDGQTTSRPTNASQSTPPFDTKRRPFKTSGSNYSGRIAKVKMCGNPNPNASAGVDKGKRKADDQLRM</sequence>
<name>A0A9P6JA12_9FUNG</name>
<proteinExistence type="predicted"/>
<feature type="region of interest" description="Disordered" evidence="1">
    <location>
        <begin position="137"/>
        <end position="212"/>
    </location>
</feature>
<comment type="caution">
    <text evidence="2">The sequence shown here is derived from an EMBL/GenBank/DDBJ whole genome shotgun (WGS) entry which is preliminary data.</text>
</comment>
<organism evidence="2 3">
    <name type="scientific">Modicella reniformis</name>
    <dbReference type="NCBI Taxonomy" id="1440133"/>
    <lineage>
        <taxon>Eukaryota</taxon>
        <taxon>Fungi</taxon>
        <taxon>Fungi incertae sedis</taxon>
        <taxon>Mucoromycota</taxon>
        <taxon>Mortierellomycotina</taxon>
        <taxon>Mortierellomycetes</taxon>
        <taxon>Mortierellales</taxon>
        <taxon>Mortierellaceae</taxon>
        <taxon>Modicella</taxon>
    </lineage>
</organism>
<feature type="non-terminal residue" evidence="2">
    <location>
        <position position="1"/>
    </location>
</feature>
<keyword evidence="3" id="KW-1185">Reference proteome</keyword>
<accession>A0A9P6JA12</accession>